<evidence type="ECO:0000256" key="2">
    <source>
        <dbReference type="ARBA" id="ARBA00022737"/>
    </source>
</evidence>
<dbReference type="PANTHER" id="PTHR47936">
    <property type="entry name" value="PPR_LONG DOMAIN-CONTAINING PROTEIN"/>
    <property type="match status" value="1"/>
</dbReference>
<dbReference type="Gene3D" id="1.25.40.10">
    <property type="entry name" value="Tetratricopeptide repeat domain"/>
    <property type="match status" value="2"/>
</dbReference>
<dbReference type="AlphaFoldDB" id="A0AAV1BZ73"/>
<dbReference type="NCBIfam" id="TIGR00756">
    <property type="entry name" value="PPR"/>
    <property type="match status" value="5"/>
</dbReference>
<organism evidence="5 6">
    <name type="scientific">Oldenlandia corymbosa var. corymbosa</name>
    <dbReference type="NCBI Taxonomy" id="529605"/>
    <lineage>
        <taxon>Eukaryota</taxon>
        <taxon>Viridiplantae</taxon>
        <taxon>Streptophyta</taxon>
        <taxon>Embryophyta</taxon>
        <taxon>Tracheophyta</taxon>
        <taxon>Spermatophyta</taxon>
        <taxon>Magnoliopsida</taxon>
        <taxon>eudicotyledons</taxon>
        <taxon>Gunneridae</taxon>
        <taxon>Pentapetalae</taxon>
        <taxon>asterids</taxon>
        <taxon>lamiids</taxon>
        <taxon>Gentianales</taxon>
        <taxon>Rubiaceae</taxon>
        <taxon>Rubioideae</taxon>
        <taxon>Spermacoceae</taxon>
        <taxon>Hedyotis-Oldenlandia complex</taxon>
        <taxon>Oldenlandia</taxon>
    </lineage>
</organism>
<dbReference type="PROSITE" id="PS51375">
    <property type="entry name" value="PPR"/>
    <property type="match status" value="5"/>
</dbReference>
<dbReference type="InterPro" id="IPR002885">
    <property type="entry name" value="PPR_rpt"/>
</dbReference>
<name>A0AAV1BZ73_OLDCO</name>
<keyword evidence="6" id="KW-1185">Reference proteome</keyword>
<comment type="similarity">
    <text evidence="1">Belongs to the PPR family. P subfamily.</text>
</comment>
<evidence type="ECO:0000313" key="5">
    <source>
        <dbReference type="EMBL" id="CAI9087699.1"/>
    </source>
</evidence>
<keyword evidence="2" id="KW-0677">Repeat</keyword>
<accession>A0AAV1BZ73</accession>
<dbReference type="SUPFAM" id="SSF81901">
    <property type="entry name" value="HCP-like"/>
    <property type="match status" value="1"/>
</dbReference>
<sequence>MESTAWNRLRNLFSKIPNPVKTTSAKPKPTIIGTPDKMNHKPAAGLAKPTQPEPISDAANPNKTSVDAIVKKFKASSDSRRFRKRDFYYEATVRRLASRGEFSAVDEILQHQKTYTDIADEGFAVRLICYYGKAKMFDEARKLFDELPSLNCERTVVSFNALLSACVNSRQYDKVFELFSKVPVELGIEPNVVSYNTVIKGFCAVGCSDEALSMLDEMEKNNVKPDAVTFNTLLNAFNQMENFSQAEKLWSLMEEKDVVANVGSYNARLRGLVARNQNAEAVELIDEMRAKGVALDVFSYNALLKGFVDDGNLEEAKRWYWNMIEHGLKPDKATFGMLVPFACDKDDFEFAFEMCKKAIKTNQKVYQSVVQMVIDGLVLRSKDDEAEILKKMASTFVFRKLN</sequence>
<evidence type="ECO:0000256" key="3">
    <source>
        <dbReference type="PROSITE-ProRule" id="PRU00708"/>
    </source>
</evidence>
<dbReference type="GO" id="GO:0010019">
    <property type="term" value="P:chloroplast-nucleus signaling pathway"/>
    <property type="evidence" value="ECO:0007669"/>
    <property type="project" value="TreeGrafter"/>
</dbReference>
<evidence type="ECO:0000313" key="6">
    <source>
        <dbReference type="Proteomes" id="UP001161247"/>
    </source>
</evidence>
<dbReference type="PANTHER" id="PTHR47936:SF5">
    <property type="entry name" value="PENTACOTRIPEPTIDE-REPEAT REGION OF PRORP DOMAIN-CONTAINING PROTEIN"/>
    <property type="match status" value="1"/>
</dbReference>
<feature type="repeat" description="PPR" evidence="3">
    <location>
        <begin position="296"/>
        <end position="330"/>
    </location>
</feature>
<dbReference type="InterPro" id="IPR011990">
    <property type="entry name" value="TPR-like_helical_dom_sf"/>
</dbReference>
<protein>
    <submittedName>
        <fullName evidence="5">OLC1v1021841C1</fullName>
    </submittedName>
</protein>
<evidence type="ECO:0000256" key="4">
    <source>
        <dbReference type="SAM" id="MobiDB-lite"/>
    </source>
</evidence>
<evidence type="ECO:0000256" key="1">
    <source>
        <dbReference type="ARBA" id="ARBA00007626"/>
    </source>
</evidence>
<feature type="repeat" description="PPR" evidence="3">
    <location>
        <begin position="261"/>
        <end position="295"/>
    </location>
</feature>
<dbReference type="Pfam" id="PF01535">
    <property type="entry name" value="PPR"/>
    <property type="match status" value="2"/>
</dbReference>
<feature type="repeat" description="PPR" evidence="3">
    <location>
        <begin position="191"/>
        <end position="225"/>
    </location>
</feature>
<reference evidence="5" key="1">
    <citation type="submission" date="2023-03" db="EMBL/GenBank/DDBJ databases">
        <authorList>
            <person name="Julca I."/>
        </authorList>
    </citation>
    <scope>NUCLEOTIDE SEQUENCE</scope>
</reference>
<dbReference type="EMBL" id="OX459118">
    <property type="protein sequence ID" value="CAI9087699.1"/>
    <property type="molecule type" value="Genomic_DNA"/>
</dbReference>
<feature type="repeat" description="PPR" evidence="3">
    <location>
        <begin position="155"/>
        <end position="190"/>
    </location>
</feature>
<dbReference type="GO" id="GO:0009507">
    <property type="term" value="C:chloroplast"/>
    <property type="evidence" value="ECO:0007669"/>
    <property type="project" value="TreeGrafter"/>
</dbReference>
<dbReference type="Pfam" id="PF13041">
    <property type="entry name" value="PPR_2"/>
    <property type="match status" value="2"/>
</dbReference>
<dbReference type="Proteomes" id="UP001161247">
    <property type="component" value="Chromosome 1"/>
</dbReference>
<gene>
    <name evidence="5" type="ORF">OLC1_LOCUS458</name>
</gene>
<dbReference type="GO" id="GO:0031930">
    <property type="term" value="P:mitochondria-nucleus signaling pathway"/>
    <property type="evidence" value="ECO:0007669"/>
    <property type="project" value="TreeGrafter"/>
</dbReference>
<feature type="repeat" description="PPR" evidence="3">
    <location>
        <begin position="226"/>
        <end position="260"/>
    </location>
</feature>
<proteinExistence type="inferred from homology"/>
<feature type="region of interest" description="Disordered" evidence="4">
    <location>
        <begin position="17"/>
        <end position="61"/>
    </location>
</feature>